<reference evidence="2 3" key="1">
    <citation type="journal article" date="2017" name="Mol. Ecol.">
        <title>Comparative and population genomic landscape of Phellinus noxius: A hypervariable fungus causing root rot in trees.</title>
        <authorList>
            <person name="Chung C.L."/>
            <person name="Lee T.J."/>
            <person name="Akiba M."/>
            <person name="Lee H.H."/>
            <person name="Kuo T.H."/>
            <person name="Liu D."/>
            <person name="Ke H.M."/>
            <person name="Yokoi T."/>
            <person name="Roa M.B."/>
            <person name="Lu M.J."/>
            <person name="Chang Y.Y."/>
            <person name="Ann P.J."/>
            <person name="Tsai J.N."/>
            <person name="Chen C.Y."/>
            <person name="Tzean S.S."/>
            <person name="Ota Y."/>
            <person name="Hattori T."/>
            <person name="Sahashi N."/>
            <person name="Liou R.F."/>
            <person name="Kikuchi T."/>
            <person name="Tsai I.J."/>
        </authorList>
    </citation>
    <scope>NUCLEOTIDE SEQUENCE [LARGE SCALE GENOMIC DNA]</scope>
    <source>
        <strain evidence="2 3">FFPRI411160</strain>
    </source>
</reference>
<feature type="region of interest" description="Disordered" evidence="1">
    <location>
        <begin position="1"/>
        <end position="48"/>
    </location>
</feature>
<feature type="compositionally biased region" description="Basic and acidic residues" evidence="1">
    <location>
        <begin position="35"/>
        <end position="46"/>
    </location>
</feature>
<evidence type="ECO:0000256" key="1">
    <source>
        <dbReference type="SAM" id="MobiDB-lite"/>
    </source>
</evidence>
<sequence>METELSEMRERNTRTALPPGEKSLETCLYGGSTSDSDKFPNTKTTDHLPLQKLPATEFHGKANHLTIRFAPIQDPNANDRHSPLFYYEIAELGDGGNSR</sequence>
<name>A0A286UVG3_9AGAM</name>
<accession>A0A286UVG3</accession>
<dbReference type="InParanoid" id="A0A286UVG3"/>
<dbReference type="Proteomes" id="UP000217199">
    <property type="component" value="Unassembled WGS sequence"/>
</dbReference>
<protein>
    <submittedName>
        <fullName evidence="2">Uncharacterized protein</fullName>
    </submittedName>
</protein>
<comment type="caution">
    <text evidence="2">The sequence shown here is derived from an EMBL/GenBank/DDBJ whole genome shotgun (WGS) entry which is preliminary data.</text>
</comment>
<feature type="compositionally biased region" description="Basic and acidic residues" evidence="1">
    <location>
        <begin position="1"/>
        <end position="13"/>
    </location>
</feature>
<dbReference type="EMBL" id="NBII01000001">
    <property type="protein sequence ID" value="PAV23435.1"/>
    <property type="molecule type" value="Genomic_DNA"/>
</dbReference>
<organism evidence="2 3">
    <name type="scientific">Pyrrhoderma noxium</name>
    <dbReference type="NCBI Taxonomy" id="2282107"/>
    <lineage>
        <taxon>Eukaryota</taxon>
        <taxon>Fungi</taxon>
        <taxon>Dikarya</taxon>
        <taxon>Basidiomycota</taxon>
        <taxon>Agaricomycotina</taxon>
        <taxon>Agaricomycetes</taxon>
        <taxon>Hymenochaetales</taxon>
        <taxon>Hymenochaetaceae</taxon>
        <taxon>Pyrrhoderma</taxon>
    </lineage>
</organism>
<proteinExistence type="predicted"/>
<evidence type="ECO:0000313" key="2">
    <source>
        <dbReference type="EMBL" id="PAV23435.1"/>
    </source>
</evidence>
<gene>
    <name evidence="2" type="ORF">PNOK_0050300</name>
</gene>
<keyword evidence="3" id="KW-1185">Reference proteome</keyword>
<dbReference type="AlphaFoldDB" id="A0A286UVG3"/>
<evidence type="ECO:0000313" key="3">
    <source>
        <dbReference type="Proteomes" id="UP000217199"/>
    </source>
</evidence>